<keyword evidence="3" id="KW-1185">Reference proteome</keyword>
<dbReference type="AlphaFoldDB" id="A0A840EZZ7"/>
<proteinExistence type="predicted"/>
<gene>
    <name evidence="2" type="ORF">BKA16_000252</name>
</gene>
<evidence type="ECO:0000313" key="2">
    <source>
        <dbReference type="EMBL" id="MBB4133700.1"/>
    </source>
</evidence>
<feature type="region of interest" description="Disordered" evidence="1">
    <location>
        <begin position="18"/>
        <end position="71"/>
    </location>
</feature>
<comment type="caution">
    <text evidence="2">The sequence shown here is derived from an EMBL/GenBank/DDBJ whole genome shotgun (WGS) entry which is preliminary data.</text>
</comment>
<evidence type="ECO:0000313" key="3">
    <source>
        <dbReference type="Proteomes" id="UP000551501"/>
    </source>
</evidence>
<protein>
    <submittedName>
        <fullName evidence="2">Uncharacterized protein</fullName>
    </submittedName>
</protein>
<accession>A0A840EZZ7</accession>
<dbReference type="Proteomes" id="UP000551501">
    <property type="component" value="Unassembled WGS sequence"/>
</dbReference>
<feature type="compositionally biased region" description="Basic and acidic residues" evidence="1">
    <location>
        <begin position="18"/>
        <end position="39"/>
    </location>
</feature>
<dbReference type="RefSeq" id="WP_183368858.1">
    <property type="nucleotide sequence ID" value="NZ_BAABHL010000022.1"/>
</dbReference>
<reference evidence="2 3" key="1">
    <citation type="submission" date="2020-08" db="EMBL/GenBank/DDBJ databases">
        <title>Sequencing the genomes of 1000 actinobacteria strains.</title>
        <authorList>
            <person name="Klenk H.-P."/>
        </authorList>
    </citation>
    <scope>NUCLEOTIDE SEQUENCE [LARGE SCALE GENOMIC DNA]</scope>
    <source>
        <strain evidence="2 3">DSM 45298</strain>
    </source>
</reference>
<feature type="compositionally biased region" description="Basic and acidic residues" evidence="1">
    <location>
        <begin position="48"/>
        <end position="58"/>
    </location>
</feature>
<name>A0A840EZZ7_9ACTN</name>
<evidence type="ECO:0000256" key="1">
    <source>
        <dbReference type="SAM" id="MobiDB-lite"/>
    </source>
</evidence>
<sequence length="71" mass="7662">MDHSDRVASLTRLFALRDAEATTSADDARRQATHPERIVGRNGPAPIHRHESLDRDLGEMSSAGAANGAVR</sequence>
<organism evidence="2 3">
    <name type="scientific">Gordonia humi</name>
    <dbReference type="NCBI Taxonomy" id="686429"/>
    <lineage>
        <taxon>Bacteria</taxon>
        <taxon>Bacillati</taxon>
        <taxon>Actinomycetota</taxon>
        <taxon>Actinomycetes</taxon>
        <taxon>Mycobacteriales</taxon>
        <taxon>Gordoniaceae</taxon>
        <taxon>Gordonia</taxon>
    </lineage>
</organism>
<dbReference type="EMBL" id="JACIFP010000001">
    <property type="protein sequence ID" value="MBB4133700.1"/>
    <property type="molecule type" value="Genomic_DNA"/>
</dbReference>